<gene>
    <name evidence="5" type="ORF">MCOR_22069</name>
</gene>
<feature type="domain" description="CCHC-type" evidence="4">
    <location>
        <begin position="174"/>
        <end position="189"/>
    </location>
</feature>
<evidence type="ECO:0000259" key="4">
    <source>
        <dbReference type="PROSITE" id="PS50158"/>
    </source>
</evidence>
<dbReference type="PANTHER" id="PTHR46363:SF1">
    <property type="entry name" value="DEOXYRIBONUCLEASE TATDN2-RELATED"/>
    <property type="match status" value="1"/>
</dbReference>
<sequence length="569" mass="64515">MQSQLEQQESLARIQKVISDRESNKRKIAETLATDAFLRGCVDKRAAVVARDKDPDSLVQAVQFVCSAAANKKLVMGGKKPEVKRVTFSDTEDVQEQEEEKFAVRLVEKNEDKKGVSANIEKRLKKTEGDLAETKIIVNKILNILNQNQGQRSRSPYRSPTPERSTNPNRGTSCYQCGKEGHYARDCPNRIMYRNGSPMRSTDQPAEADRISYSLTANPETEKYTSMVPPEYSILSIKSDNTHSHEAVNPLHPDKNMSDIGFDRVSVKPTPSDKDITELIPKHLQDHYVRTIKGMTPSESKNHSNADALSRIPNHQDPCSHNSSDIPLNSLPFGRCKYCTRAKNQWQTFEEDVDVVVPLTARSVSCTSPVGIIRLTIRSIRSVTPDSNMSIMGMPTNYSRDDLRMEDEELDYGPEEEEICTCERSENKSELLSKDRRILHTIGIHPKIAGNLMGQHLKELKKRIPGKFMAIGEFGLDVSQGDKDLREQIKVLRMQFELAKSNNLPMVIHCRGGENKTSRCLDIMTESLDKEHRAHWHCFSEDKKEYENIKRCFPITKFGISPLLLIDDK</sequence>
<dbReference type="InterPro" id="IPR001878">
    <property type="entry name" value="Znf_CCHC"/>
</dbReference>
<evidence type="ECO:0000256" key="2">
    <source>
        <dbReference type="PROSITE-ProRule" id="PRU00047"/>
    </source>
</evidence>
<reference evidence="5 6" key="1">
    <citation type="submission" date="2020-06" db="EMBL/GenBank/DDBJ databases">
        <authorList>
            <person name="Li R."/>
            <person name="Bekaert M."/>
        </authorList>
    </citation>
    <scope>NUCLEOTIDE SEQUENCE [LARGE SCALE GENOMIC DNA]</scope>
    <source>
        <strain evidence="6">wild</strain>
    </source>
</reference>
<dbReference type="Proteomes" id="UP000507470">
    <property type="component" value="Unassembled WGS sequence"/>
</dbReference>
<dbReference type="PROSITE" id="PS50158">
    <property type="entry name" value="ZF_CCHC"/>
    <property type="match status" value="1"/>
</dbReference>
<evidence type="ECO:0000256" key="3">
    <source>
        <dbReference type="SAM" id="MobiDB-lite"/>
    </source>
</evidence>
<feature type="compositionally biased region" description="Polar residues" evidence="3">
    <location>
        <begin position="150"/>
        <end position="175"/>
    </location>
</feature>
<keyword evidence="2" id="KW-0862">Zinc</keyword>
<dbReference type="OrthoDB" id="6156419at2759"/>
<dbReference type="SMART" id="SM00343">
    <property type="entry name" value="ZnF_C2HC"/>
    <property type="match status" value="1"/>
</dbReference>
<protein>
    <submittedName>
        <fullName evidence="5">TatD</fullName>
        <ecNumber evidence="5">3.1.21.-</ecNumber>
    </submittedName>
</protein>
<dbReference type="InterPro" id="IPR032466">
    <property type="entry name" value="Metal_Hydrolase"/>
</dbReference>
<accession>A0A6J8BVH1</accession>
<dbReference type="Pfam" id="PF01026">
    <property type="entry name" value="TatD_DNase"/>
    <property type="match status" value="1"/>
</dbReference>
<dbReference type="SUPFAM" id="SSF51556">
    <property type="entry name" value="Metallo-dependent hydrolases"/>
    <property type="match status" value="1"/>
</dbReference>
<proteinExistence type="inferred from homology"/>
<dbReference type="SUPFAM" id="SSF57756">
    <property type="entry name" value="Retrovirus zinc finger-like domains"/>
    <property type="match status" value="1"/>
</dbReference>
<dbReference type="Pfam" id="PF00098">
    <property type="entry name" value="zf-CCHC"/>
    <property type="match status" value="1"/>
</dbReference>
<feature type="region of interest" description="Disordered" evidence="3">
    <location>
        <begin position="295"/>
        <end position="324"/>
    </location>
</feature>
<dbReference type="EMBL" id="CACVKT020003887">
    <property type="protein sequence ID" value="CAC5386659.1"/>
    <property type="molecule type" value="Genomic_DNA"/>
</dbReference>
<dbReference type="InterPro" id="IPR036875">
    <property type="entry name" value="Znf_CCHC_sf"/>
</dbReference>
<evidence type="ECO:0000313" key="5">
    <source>
        <dbReference type="EMBL" id="CAC5386659.1"/>
    </source>
</evidence>
<evidence type="ECO:0000256" key="1">
    <source>
        <dbReference type="ARBA" id="ARBA00009275"/>
    </source>
</evidence>
<dbReference type="GO" id="GO:0016788">
    <property type="term" value="F:hydrolase activity, acting on ester bonds"/>
    <property type="evidence" value="ECO:0007669"/>
    <property type="project" value="InterPro"/>
</dbReference>
<keyword evidence="5" id="KW-0378">Hydrolase</keyword>
<feature type="region of interest" description="Disordered" evidence="3">
    <location>
        <begin position="147"/>
        <end position="179"/>
    </location>
</feature>
<keyword evidence="2" id="KW-0479">Metal-binding</keyword>
<feature type="compositionally biased region" description="Polar residues" evidence="3">
    <location>
        <begin position="297"/>
        <end position="307"/>
    </location>
</feature>
<dbReference type="InterPro" id="IPR001130">
    <property type="entry name" value="TatD-like"/>
</dbReference>
<organism evidence="5 6">
    <name type="scientific">Mytilus coruscus</name>
    <name type="common">Sea mussel</name>
    <dbReference type="NCBI Taxonomy" id="42192"/>
    <lineage>
        <taxon>Eukaryota</taxon>
        <taxon>Metazoa</taxon>
        <taxon>Spiralia</taxon>
        <taxon>Lophotrochozoa</taxon>
        <taxon>Mollusca</taxon>
        <taxon>Bivalvia</taxon>
        <taxon>Autobranchia</taxon>
        <taxon>Pteriomorphia</taxon>
        <taxon>Mytilida</taxon>
        <taxon>Mytiloidea</taxon>
        <taxon>Mytilidae</taxon>
        <taxon>Mytilinae</taxon>
        <taxon>Mytilus</taxon>
    </lineage>
</organism>
<comment type="similarity">
    <text evidence="1">Belongs to the metallo-dependent hydrolases superfamily. TatD-type hydrolase family.</text>
</comment>
<name>A0A6J8BVH1_MYTCO</name>
<dbReference type="Gene3D" id="4.10.60.10">
    <property type="entry name" value="Zinc finger, CCHC-type"/>
    <property type="match status" value="1"/>
</dbReference>
<evidence type="ECO:0000313" key="6">
    <source>
        <dbReference type="Proteomes" id="UP000507470"/>
    </source>
</evidence>
<dbReference type="PANTHER" id="PTHR46363">
    <property type="entry name" value="DEOXYRIBONUCLEASE TATDN2-RELATED"/>
    <property type="match status" value="1"/>
</dbReference>
<dbReference type="EC" id="3.1.21.-" evidence="5"/>
<dbReference type="GO" id="GO:0008270">
    <property type="term" value="F:zinc ion binding"/>
    <property type="evidence" value="ECO:0007669"/>
    <property type="project" value="UniProtKB-KW"/>
</dbReference>
<keyword evidence="6" id="KW-1185">Reference proteome</keyword>
<dbReference type="Gene3D" id="3.20.20.140">
    <property type="entry name" value="Metal-dependent hydrolases"/>
    <property type="match status" value="1"/>
</dbReference>
<keyword evidence="2" id="KW-0863">Zinc-finger</keyword>
<dbReference type="AlphaFoldDB" id="A0A6J8BVH1"/>
<dbReference type="GO" id="GO:0003676">
    <property type="term" value="F:nucleic acid binding"/>
    <property type="evidence" value="ECO:0007669"/>
    <property type="project" value="InterPro"/>
</dbReference>